<sequence>MYLLYTVVASLSVFLVLKWMKRRRYFTELKRLDGKTVLITGGNSGTGKETAVALAMRGARVIIACRDPEKAEEAVREIKLQSRSFNVFHMELDLANLCSVRDFCKKFLQKEKSLHILVNNAGKFMLPGYKTHPIKTGQCSIMPRSCHVMHFPTGSSSGMPGILDWTDDGFSMCFGVNHLGHFLLTNLLLPRLKECAPSRVITLTCSSYKYQKLDFQDLNYNLLPFFTYCRSKLANIYFSQELARITEGKGVTSYAVHPGFVQSGWTCHFSFLFRMFMQVIMWMFSVPCEIGAQTVIYCAVSDEAAKHSGGYFVDCQPATLRPFARDAGVAKKLWEASERLVKLA</sequence>
<dbReference type="STRING" id="48699.ENSPLAP00000004082"/>
<evidence type="ECO:0000313" key="4">
    <source>
        <dbReference type="Proteomes" id="UP000261500"/>
    </source>
</evidence>
<name>A0A3B3TU24_9TELE</name>
<protein>
    <submittedName>
        <fullName evidence="3">Si:dkey-174n20.1</fullName>
    </submittedName>
</protein>
<dbReference type="Proteomes" id="UP000261500">
    <property type="component" value="Unplaced"/>
</dbReference>
<evidence type="ECO:0000313" key="3">
    <source>
        <dbReference type="Ensembl" id="ENSPLAP00000004082.1"/>
    </source>
</evidence>
<evidence type="ECO:0000256" key="1">
    <source>
        <dbReference type="ARBA" id="ARBA00006484"/>
    </source>
</evidence>
<dbReference type="Pfam" id="PF00106">
    <property type="entry name" value="adh_short"/>
    <property type="match status" value="1"/>
</dbReference>
<dbReference type="SUPFAM" id="SSF51735">
    <property type="entry name" value="NAD(P)-binding Rossmann-fold domains"/>
    <property type="match status" value="1"/>
</dbReference>
<keyword evidence="2" id="KW-0560">Oxidoreductase</keyword>
<proteinExistence type="inferred from homology"/>
<dbReference type="KEGG" id="plai:106938822"/>
<comment type="similarity">
    <text evidence="1">Belongs to the short-chain dehydrogenases/reductases (SDR) family.</text>
</comment>
<dbReference type="InterPro" id="IPR002347">
    <property type="entry name" value="SDR_fam"/>
</dbReference>
<dbReference type="PANTHER" id="PTHR43157:SF64">
    <property type="entry name" value="RETINOL DEHYDROGENASE 14"/>
    <property type="match status" value="1"/>
</dbReference>
<organism evidence="3 4">
    <name type="scientific">Poecilia latipinna</name>
    <name type="common">sailfin molly</name>
    <dbReference type="NCBI Taxonomy" id="48699"/>
    <lineage>
        <taxon>Eukaryota</taxon>
        <taxon>Metazoa</taxon>
        <taxon>Chordata</taxon>
        <taxon>Craniata</taxon>
        <taxon>Vertebrata</taxon>
        <taxon>Euteleostomi</taxon>
        <taxon>Actinopterygii</taxon>
        <taxon>Neopterygii</taxon>
        <taxon>Teleostei</taxon>
        <taxon>Neoteleostei</taxon>
        <taxon>Acanthomorphata</taxon>
        <taxon>Ovalentaria</taxon>
        <taxon>Atherinomorphae</taxon>
        <taxon>Cyprinodontiformes</taxon>
        <taxon>Poeciliidae</taxon>
        <taxon>Poeciliinae</taxon>
        <taxon>Poecilia</taxon>
    </lineage>
</organism>
<dbReference type="AlphaFoldDB" id="A0A3B3TU24"/>
<dbReference type="InterPro" id="IPR036291">
    <property type="entry name" value="NAD(P)-bd_dom_sf"/>
</dbReference>
<dbReference type="GeneID" id="106938822"/>
<dbReference type="RefSeq" id="XP_014876488.1">
    <property type="nucleotide sequence ID" value="XM_015021002.1"/>
</dbReference>
<reference evidence="3" key="1">
    <citation type="submission" date="2025-08" db="UniProtKB">
        <authorList>
            <consortium name="Ensembl"/>
        </authorList>
    </citation>
    <scope>IDENTIFICATION</scope>
</reference>
<accession>A0A3B3TU24</accession>
<keyword evidence="4" id="KW-1185">Reference proteome</keyword>
<reference evidence="3" key="2">
    <citation type="submission" date="2025-09" db="UniProtKB">
        <authorList>
            <consortium name="Ensembl"/>
        </authorList>
    </citation>
    <scope>IDENTIFICATION</scope>
</reference>
<dbReference type="PRINTS" id="PR00081">
    <property type="entry name" value="GDHRDH"/>
</dbReference>
<dbReference type="OrthoDB" id="191139at2759"/>
<dbReference type="Gene3D" id="3.40.50.720">
    <property type="entry name" value="NAD(P)-binding Rossmann-like Domain"/>
    <property type="match status" value="1"/>
</dbReference>
<dbReference type="GO" id="GO:0016491">
    <property type="term" value="F:oxidoreductase activity"/>
    <property type="evidence" value="ECO:0007669"/>
    <property type="project" value="UniProtKB-KW"/>
</dbReference>
<dbReference type="GeneTree" id="ENSGT00940000165623"/>
<dbReference type="Ensembl" id="ENSPLAT00000010244.1">
    <property type="protein sequence ID" value="ENSPLAP00000004082.1"/>
    <property type="gene ID" value="ENSPLAG00000005698.1"/>
</dbReference>
<dbReference type="PANTHER" id="PTHR43157">
    <property type="entry name" value="PHOSPHATIDYLINOSITOL-GLYCAN BIOSYNTHESIS CLASS F PROTEIN-RELATED"/>
    <property type="match status" value="1"/>
</dbReference>
<evidence type="ECO:0000256" key="2">
    <source>
        <dbReference type="ARBA" id="ARBA00023002"/>
    </source>
</evidence>